<organism evidence="3 4">
    <name type="scientific">Gluconacetobacter diazotrophicus (strain ATCC 49037 / DSM 5601 / CCUG 37298 / CIP 103539 / LMG 7603 / PAl5)</name>
    <dbReference type="NCBI Taxonomy" id="272568"/>
    <lineage>
        <taxon>Bacteria</taxon>
        <taxon>Pseudomonadati</taxon>
        <taxon>Pseudomonadota</taxon>
        <taxon>Alphaproteobacteria</taxon>
        <taxon>Acetobacterales</taxon>
        <taxon>Acetobacteraceae</taxon>
        <taxon>Gluconacetobacter</taxon>
    </lineage>
</organism>
<dbReference type="KEGG" id="gdi:GDI2733"/>
<evidence type="ECO:0000313" key="4">
    <source>
        <dbReference type="Proteomes" id="UP000001176"/>
    </source>
</evidence>
<dbReference type="OrthoDB" id="9792284at2"/>
<dbReference type="GO" id="GO:0019243">
    <property type="term" value="P:methylglyoxal catabolic process to D-lactate via S-lactoyl-glutathione"/>
    <property type="evidence" value="ECO:0007669"/>
    <property type="project" value="TreeGrafter"/>
</dbReference>
<protein>
    <submittedName>
        <fullName evidence="3">Putative transcriptional regulator</fullName>
    </submittedName>
</protein>
<feature type="chain" id="PRO_5002735640" evidence="1">
    <location>
        <begin position="27"/>
        <end position="292"/>
    </location>
</feature>
<dbReference type="InterPro" id="IPR002818">
    <property type="entry name" value="DJ-1/PfpI"/>
</dbReference>
<feature type="domain" description="DJ-1/PfpI" evidence="2">
    <location>
        <begin position="57"/>
        <end position="182"/>
    </location>
</feature>
<dbReference type="GO" id="GO:0019172">
    <property type="term" value="F:glyoxalase III activity"/>
    <property type="evidence" value="ECO:0007669"/>
    <property type="project" value="TreeGrafter"/>
</dbReference>
<dbReference type="InterPro" id="IPR029062">
    <property type="entry name" value="Class_I_gatase-like"/>
</dbReference>
<dbReference type="Gene3D" id="3.40.50.880">
    <property type="match status" value="1"/>
</dbReference>
<dbReference type="CDD" id="cd03141">
    <property type="entry name" value="GATase1_Hsp31_like"/>
    <property type="match status" value="1"/>
</dbReference>
<dbReference type="RefSeq" id="WP_012226884.1">
    <property type="nucleotide sequence ID" value="NC_010125.1"/>
</dbReference>
<feature type="signal peptide" evidence="1">
    <location>
        <begin position="1"/>
        <end position="26"/>
    </location>
</feature>
<keyword evidence="4" id="KW-1185">Reference proteome</keyword>
<dbReference type="SUPFAM" id="SSF52317">
    <property type="entry name" value="Class I glutamine amidotransferase-like"/>
    <property type="match status" value="1"/>
</dbReference>
<evidence type="ECO:0000313" key="3">
    <source>
        <dbReference type="EMBL" id="CAP56676.1"/>
    </source>
</evidence>
<dbReference type="GO" id="GO:0005737">
    <property type="term" value="C:cytoplasm"/>
    <property type="evidence" value="ECO:0007669"/>
    <property type="project" value="TreeGrafter"/>
</dbReference>
<dbReference type="Pfam" id="PF01965">
    <property type="entry name" value="DJ-1_PfpI"/>
    <property type="match status" value="1"/>
</dbReference>
<proteinExistence type="predicted"/>
<keyword evidence="1" id="KW-0732">Signal</keyword>
<accession>A9HQ45</accession>
<name>A9HQ45_GLUDA</name>
<evidence type="ECO:0000256" key="1">
    <source>
        <dbReference type="SAM" id="SignalP"/>
    </source>
</evidence>
<dbReference type="PANTHER" id="PTHR48094:SF22">
    <property type="entry name" value="DJ-1_PFPI DOMAIN-CONTAINING PROTEIN"/>
    <property type="match status" value="1"/>
</dbReference>
<evidence type="ECO:0000259" key="2">
    <source>
        <dbReference type="Pfam" id="PF01965"/>
    </source>
</evidence>
<dbReference type="PANTHER" id="PTHR48094">
    <property type="entry name" value="PROTEIN/NUCLEIC ACID DEGLYCASE DJ-1-RELATED"/>
    <property type="match status" value="1"/>
</dbReference>
<dbReference type="AlphaFoldDB" id="A9HQ45"/>
<dbReference type="InterPro" id="IPR050325">
    <property type="entry name" value="Prot/Nucl_acid_deglycase"/>
</dbReference>
<sequence length="292" mass="32490">MLYRISSLWGLVIVLAVSSTSQAALAADAGSKRVLVILSSARYLDLQKHKKYETGFYLNELAVPAKALVTAGYDLVFTNPKGNIVTWDHHSANALYFNKDLKQEQEAEHFVEHLLTVRHPRSLSSVRKEGVDDYDAVFIPGGHAPMQDLATNPDLGAILSEFHKRHRITALICHGPIALLSTLTSPQSFMESLEGGNLRQARSASRNWIYRGYHMTAFSNAEEKIVETSRLHAQVRVTPATSLRLAGAFLEDAPIWKPNVVTDRELVTGQQPFSDDVFTRTLLLALAQKRKT</sequence>
<gene>
    <name evidence="3" type="ordered locus">GDI2733</name>
</gene>
<dbReference type="Proteomes" id="UP000001176">
    <property type="component" value="Chromosome"/>
</dbReference>
<reference evidence="3 4" key="1">
    <citation type="journal article" date="2009" name="BMC Genomics">
        <title>Complete genome sequence of the sugarcane nitrogen-fixing endophyte Gluconacetobacter diazotrophicus Pal5.</title>
        <authorList>
            <person name="Bertalan M."/>
            <person name="Albano R."/>
            <person name="Padua V."/>
            <person name="Rouws L."/>
            <person name="Rojas C."/>
            <person name="Hemerly A."/>
            <person name="Teixeira K."/>
            <person name="Schwab S."/>
            <person name="Araujo J."/>
            <person name="Oliveira A."/>
            <person name="Franca L."/>
            <person name="Magalhaes V."/>
            <person name="Alqueres S."/>
            <person name="Cardoso A."/>
            <person name="Almeida W."/>
            <person name="Loureiro M.M."/>
            <person name="Nogueira E."/>
            <person name="Cidade D."/>
            <person name="Oliveira D."/>
            <person name="Simao T."/>
            <person name="Macedo J."/>
            <person name="Valadao A."/>
            <person name="Dreschsel M."/>
            <person name="Freitas F."/>
            <person name="Vidal M."/>
            <person name="Guedes H."/>
            <person name="Rodrigues E."/>
            <person name="Meneses C."/>
            <person name="Brioso P."/>
            <person name="Pozzer L."/>
            <person name="Figueiredo D."/>
            <person name="Montano H."/>
            <person name="Junior J."/>
            <person name="Filho G."/>
            <person name="Flores V."/>
            <person name="Ferreira B."/>
            <person name="Branco A."/>
            <person name="Gonzalez P."/>
            <person name="Guillobel H."/>
            <person name="Lemos M."/>
            <person name="Seibel L."/>
            <person name="Macedo J."/>
            <person name="Alves-Ferreira M."/>
            <person name="Sachetto-Martins G."/>
            <person name="Coelho A."/>
            <person name="Santos E."/>
            <person name="Amaral G."/>
            <person name="Neves A."/>
            <person name="Pacheco A.B."/>
            <person name="Carvalho D."/>
            <person name="Lery L."/>
            <person name="Bisch P."/>
            <person name="Rossle S.C."/>
            <person name="Urmenyi T."/>
            <person name="Kruger W.V."/>
            <person name="Martins O."/>
            <person name="Baldani J.I."/>
            <person name="Ferreira P.C."/>
        </authorList>
    </citation>
    <scope>NUCLEOTIDE SEQUENCE [LARGE SCALE GENOMIC DNA]</scope>
    <source>
        <strain evidence="4">ATCC 49037 / DSM 5601 / CCUG 37298 / CIP 103539 / LMG 7603 / PAl5</strain>
    </source>
</reference>
<dbReference type="EMBL" id="AM889285">
    <property type="protein sequence ID" value="CAP56676.1"/>
    <property type="molecule type" value="Genomic_DNA"/>
</dbReference>